<sequence length="302" mass="34775">MSKYIVVICVQFLVLASCDGSVTNDFHREKIPIKSVNSIPDFFKFQQRLSFRNASTTTGSSIDVATTAKAFPENSTKKEKSLDFQEMSNLKELMQIMGFGSYEETLNCFKKFITNEEREILIGSLLNSSKISNVGKHKEIWDKGLRKNSKYMEYRTDTNVSKERRARVSSIQNNRRNLLENSEVNKRILQRLKSDGRLKKCIQANAMDPKRKPTVTPSTTTNVCLPHFLYSTCNRRTAPKDKKEMENLLQSRRKHLRIIKKLSPMAYTQNSLVEVQIKSALRKAIEQQDKGLKILLNNENLI</sequence>
<reference evidence="2" key="2">
    <citation type="submission" date="2020-05" db="UniProtKB">
        <authorList>
            <consortium name="EnsemblMetazoa"/>
        </authorList>
    </citation>
    <scope>IDENTIFICATION</scope>
    <source>
        <strain evidence="2">IAEA</strain>
    </source>
</reference>
<evidence type="ECO:0000256" key="1">
    <source>
        <dbReference type="SAM" id="SignalP"/>
    </source>
</evidence>
<feature type="signal peptide" evidence="1">
    <location>
        <begin position="1"/>
        <end position="20"/>
    </location>
</feature>
<organism evidence="2 3">
    <name type="scientific">Glossina palpalis gambiensis</name>
    <dbReference type="NCBI Taxonomy" id="67801"/>
    <lineage>
        <taxon>Eukaryota</taxon>
        <taxon>Metazoa</taxon>
        <taxon>Ecdysozoa</taxon>
        <taxon>Arthropoda</taxon>
        <taxon>Hexapoda</taxon>
        <taxon>Insecta</taxon>
        <taxon>Pterygota</taxon>
        <taxon>Neoptera</taxon>
        <taxon>Endopterygota</taxon>
        <taxon>Diptera</taxon>
        <taxon>Brachycera</taxon>
        <taxon>Muscomorpha</taxon>
        <taxon>Hippoboscoidea</taxon>
        <taxon>Glossinidae</taxon>
        <taxon>Glossina</taxon>
    </lineage>
</organism>
<accession>A0A1B0B816</accession>
<dbReference type="VEuPathDB" id="VectorBase:GPPI021806"/>
<keyword evidence="3" id="KW-1185">Reference proteome</keyword>
<proteinExistence type="predicted"/>
<dbReference type="AlphaFoldDB" id="A0A1B0B816"/>
<dbReference type="PROSITE" id="PS51257">
    <property type="entry name" value="PROKAR_LIPOPROTEIN"/>
    <property type="match status" value="1"/>
</dbReference>
<protein>
    <submittedName>
        <fullName evidence="2">Uncharacterized protein</fullName>
    </submittedName>
</protein>
<name>A0A1B0B816_9MUSC</name>
<feature type="chain" id="PRO_5008404667" evidence="1">
    <location>
        <begin position="21"/>
        <end position="302"/>
    </location>
</feature>
<evidence type="ECO:0000313" key="3">
    <source>
        <dbReference type="Proteomes" id="UP000092460"/>
    </source>
</evidence>
<evidence type="ECO:0000313" key="2">
    <source>
        <dbReference type="EnsemblMetazoa" id="GPPI021806-PA"/>
    </source>
</evidence>
<reference evidence="3" key="1">
    <citation type="submission" date="2015-01" db="EMBL/GenBank/DDBJ databases">
        <authorList>
            <person name="Aksoy S."/>
            <person name="Warren W."/>
            <person name="Wilson R.K."/>
        </authorList>
    </citation>
    <scope>NUCLEOTIDE SEQUENCE [LARGE SCALE GENOMIC DNA]</scope>
    <source>
        <strain evidence="3">IAEA</strain>
    </source>
</reference>
<dbReference type="EnsemblMetazoa" id="GPPI021806-RA">
    <property type="protein sequence ID" value="GPPI021806-PA"/>
    <property type="gene ID" value="GPPI021806"/>
</dbReference>
<dbReference type="EMBL" id="JXJN01009809">
    <property type="status" value="NOT_ANNOTATED_CDS"/>
    <property type="molecule type" value="Genomic_DNA"/>
</dbReference>
<dbReference type="Proteomes" id="UP000092460">
    <property type="component" value="Unassembled WGS sequence"/>
</dbReference>
<keyword evidence="1" id="KW-0732">Signal</keyword>